<feature type="transmembrane region" description="Helical" evidence="6">
    <location>
        <begin position="96"/>
        <end position="117"/>
    </location>
</feature>
<evidence type="ECO:0000256" key="4">
    <source>
        <dbReference type="ARBA" id="ARBA00022989"/>
    </source>
</evidence>
<feature type="transmembrane region" description="Helical" evidence="6">
    <location>
        <begin position="301"/>
        <end position="323"/>
    </location>
</feature>
<evidence type="ECO:0000256" key="1">
    <source>
        <dbReference type="ARBA" id="ARBA00004651"/>
    </source>
</evidence>
<dbReference type="Pfam" id="PF03739">
    <property type="entry name" value="LptF_LptG"/>
    <property type="match status" value="1"/>
</dbReference>
<feature type="transmembrane region" description="Helical" evidence="6">
    <location>
        <begin position="12"/>
        <end position="33"/>
    </location>
</feature>
<keyword evidence="8" id="KW-1185">Reference proteome</keyword>
<sequence length="360" mass="40923">MKIVTRYIYSSILKTAIITLLVCVLLVLAVELFSSMNKIVTSSTNMSQIIKLSILGLPEYLMMVASVSFLFATTFFLSQLQANNELIMLYNTGFSYYRIAIRIVILGAIVTVLFFSFSETIMIDAKKEHSKLSDELFGLSGTTDSRNITLSDIDSNYVIHASRFNSETNTIYNTTLIYKDSNTIKLRVVSDYAKYSSEGNWVFYNSRIYIREGDKLNTSFENEYIVSDFTLEPRLFKNASNDVTTMEREAAINYLKRIKTLDRDTYYQAATDFYQRIFSPFSILILMVISVSMNYRFKKNVFLFSIIQSLCTAVVYYVALMVFTISSSQGVTEPYLSVILPIFIVTILSMVVRALGGLSG</sequence>
<comment type="caution">
    <text evidence="7">The sequence shown here is derived from an EMBL/GenBank/DDBJ whole genome shotgun (WGS) entry which is preliminary data.</text>
</comment>
<dbReference type="PANTHER" id="PTHR33529:SF2">
    <property type="entry name" value="LIPOPOLYSACCHARIDE EXPORT SYSTEM PERMEASE PROTEIN LPTG"/>
    <property type="match status" value="1"/>
</dbReference>
<dbReference type="EMBL" id="VUNN01000005">
    <property type="protein sequence ID" value="MSU06025.1"/>
    <property type="molecule type" value="Genomic_DNA"/>
</dbReference>
<dbReference type="GO" id="GO:0043190">
    <property type="term" value="C:ATP-binding cassette (ABC) transporter complex"/>
    <property type="evidence" value="ECO:0007669"/>
    <property type="project" value="TreeGrafter"/>
</dbReference>
<feature type="transmembrane region" description="Helical" evidence="6">
    <location>
        <begin position="54"/>
        <end position="76"/>
    </location>
</feature>
<accession>A0A7X2PCT6</accession>
<keyword evidence="2" id="KW-1003">Cell membrane</keyword>
<organism evidence="7 8">
    <name type="scientific">Bullifex porci</name>
    <dbReference type="NCBI Taxonomy" id="2606638"/>
    <lineage>
        <taxon>Bacteria</taxon>
        <taxon>Pseudomonadati</taxon>
        <taxon>Spirochaetota</taxon>
        <taxon>Spirochaetia</taxon>
        <taxon>Spirochaetales</taxon>
        <taxon>Spirochaetaceae</taxon>
        <taxon>Bullifex</taxon>
    </lineage>
</organism>
<evidence type="ECO:0000256" key="6">
    <source>
        <dbReference type="SAM" id="Phobius"/>
    </source>
</evidence>
<keyword evidence="4 6" id="KW-1133">Transmembrane helix</keyword>
<feature type="transmembrane region" description="Helical" evidence="6">
    <location>
        <begin position="335"/>
        <end position="355"/>
    </location>
</feature>
<dbReference type="PANTHER" id="PTHR33529">
    <property type="entry name" value="SLR0882 PROTEIN-RELATED"/>
    <property type="match status" value="1"/>
</dbReference>
<evidence type="ECO:0000313" key="7">
    <source>
        <dbReference type="EMBL" id="MSU06025.1"/>
    </source>
</evidence>
<evidence type="ECO:0000256" key="5">
    <source>
        <dbReference type="ARBA" id="ARBA00023136"/>
    </source>
</evidence>
<keyword evidence="5 6" id="KW-0472">Membrane</keyword>
<feature type="transmembrane region" description="Helical" evidence="6">
    <location>
        <begin position="277"/>
        <end position="295"/>
    </location>
</feature>
<comment type="subcellular location">
    <subcellularLocation>
        <location evidence="1">Cell membrane</location>
        <topology evidence="1">Multi-pass membrane protein</topology>
    </subcellularLocation>
</comment>
<evidence type="ECO:0000313" key="8">
    <source>
        <dbReference type="Proteomes" id="UP000460549"/>
    </source>
</evidence>
<dbReference type="GO" id="GO:0015920">
    <property type="term" value="P:lipopolysaccharide transport"/>
    <property type="evidence" value="ECO:0007669"/>
    <property type="project" value="TreeGrafter"/>
</dbReference>
<keyword evidence="3 6" id="KW-0812">Transmembrane</keyword>
<gene>
    <name evidence="7" type="ORF">FYJ80_04430</name>
</gene>
<protein>
    <submittedName>
        <fullName evidence="7">YjgP/YjgQ family permease</fullName>
    </submittedName>
</protein>
<evidence type="ECO:0000256" key="2">
    <source>
        <dbReference type="ARBA" id="ARBA00022475"/>
    </source>
</evidence>
<dbReference type="RefSeq" id="WP_154425000.1">
    <property type="nucleotide sequence ID" value="NZ_VUNN01000005.1"/>
</dbReference>
<reference evidence="7 8" key="1">
    <citation type="submission" date="2019-08" db="EMBL/GenBank/DDBJ databases">
        <title>In-depth cultivation of the pig gut microbiome towards novel bacterial diversity and tailored functional studies.</title>
        <authorList>
            <person name="Wylensek D."/>
            <person name="Hitch T.C.A."/>
            <person name="Clavel T."/>
        </authorList>
    </citation>
    <scope>NUCLEOTIDE SEQUENCE [LARGE SCALE GENOMIC DNA]</scope>
    <source>
        <strain evidence="7 8">NM-380-WT-3C1</strain>
    </source>
</reference>
<proteinExistence type="predicted"/>
<dbReference type="Proteomes" id="UP000460549">
    <property type="component" value="Unassembled WGS sequence"/>
</dbReference>
<evidence type="ECO:0000256" key="3">
    <source>
        <dbReference type="ARBA" id="ARBA00022692"/>
    </source>
</evidence>
<name>A0A7X2PCT6_9SPIO</name>
<dbReference type="AlphaFoldDB" id="A0A7X2PCT6"/>
<dbReference type="InterPro" id="IPR005495">
    <property type="entry name" value="LptG/LptF_permease"/>
</dbReference>